<dbReference type="PANTHER" id="PTHR33676">
    <property type="entry name" value="COLD REGULATED PROTEIN 27"/>
    <property type="match status" value="1"/>
</dbReference>
<name>A0A7N0ZWI3_KALFE</name>
<dbReference type="Proteomes" id="UP000594263">
    <property type="component" value="Unplaced"/>
</dbReference>
<evidence type="ECO:0000313" key="3">
    <source>
        <dbReference type="Proteomes" id="UP000594263"/>
    </source>
</evidence>
<reference evidence="2" key="1">
    <citation type="submission" date="2021-01" db="UniProtKB">
        <authorList>
            <consortium name="EnsemblPlants"/>
        </authorList>
    </citation>
    <scope>IDENTIFICATION</scope>
</reference>
<feature type="compositionally biased region" description="Acidic residues" evidence="1">
    <location>
        <begin position="20"/>
        <end position="40"/>
    </location>
</feature>
<dbReference type="Gramene" id="Kaladp0042s0067.1.v1.1">
    <property type="protein sequence ID" value="Kaladp0042s0067.1.v1.1"/>
    <property type="gene ID" value="Kaladp0042s0067.v1.1"/>
</dbReference>
<dbReference type="GO" id="GO:0009409">
    <property type="term" value="P:response to cold"/>
    <property type="evidence" value="ECO:0007669"/>
    <property type="project" value="InterPro"/>
</dbReference>
<feature type="compositionally biased region" description="Basic and acidic residues" evidence="1">
    <location>
        <begin position="87"/>
        <end position="97"/>
    </location>
</feature>
<dbReference type="AlphaFoldDB" id="A0A7N0ZWI3"/>
<dbReference type="PANTHER" id="PTHR33676:SF3">
    <property type="entry name" value="COLD-REGULATED PROTEIN 27"/>
    <property type="match status" value="1"/>
</dbReference>
<sequence>MEQSGGGGDWRLVPAPELFSDTEMETAGDDDVDEGADDQEETSKLQTPVKPQPTVWTDEKHNLYLKSIEASFVDQLYNSMGFPGFEPPRKASHETKPHLRSSSRTSAGQFKTLRGGHWHKINFGKGEHEPDGQNASHGLLSNQWIRHYRHSERRHLLESANCPGKSAAIDQEINSRGTAALPHKFTSSLKISNEAPSNLHRPVFAYSDAEASGQNFVSEDIAGEKLSIFCATE</sequence>
<evidence type="ECO:0000313" key="2">
    <source>
        <dbReference type="EnsemblPlants" id="Kaladp0042s0067.3.v1.1"/>
    </source>
</evidence>
<accession>A0A7N0ZWI3</accession>
<protein>
    <submittedName>
        <fullName evidence="2">Uncharacterized protein</fullName>
    </submittedName>
</protein>
<organism evidence="2 3">
    <name type="scientific">Kalanchoe fedtschenkoi</name>
    <name type="common">Lavender scallops</name>
    <name type="synonym">South American air plant</name>
    <dbReference type="NCBI Taxonomy" id="63787"/>
    <lineage>
        <taxon>Eukaryota</taxon>
        <taxon>Viridiplantae</taxon>
        <taxon>Streptophyta</taxon>
        <taxon>Embryophyta</taxon>
        <taxon>Tracheophyta</taxon>
        <taxon>Spermatophyta</taxon>
        <taxon>Magnoliopsida</taxon>
        <taxon>eudicotyledons</taxon>
        <taxon>Gunneridae</taxon>
        <taxon>Pentapetalae</taxon>
        <taxon>Saxifragales</taxon>
        <taxon>Crassulaceae</taxon>
        <taxon>Kalanchoe</taxon>
    </lineage>
</organism>
<evidence type="ECO:0000256" key="1">
    <source>
        <dbReference type="SAM" id="MobiDB-lite"/>
    </source>
</evidence>
<dbReference type="Gramene" id="Kaladp0042s0067.3.v1.1">
    <property type="protein sequence ID" value="Kaladp0042s0067.3.v1.1"/>
    <property type="gene ID" value="Kaladp0042s0067.v1.1"/>
</dbReference>
<dbReference type="InterPro" id="IPR044678">
    <property type="entry name" value="COR27/28"/>
</dbReference>
<feature type="region of interest" description="Disordered" evidence="1">
    <location>
        <begin position="1"/>
        <end position="54"/>
    </location>
</feature>
<dbReference type="EnsemblPlants" id="Kaladp0042s0067.3.v1.1">
    <property type="protein sequence ID" value="Kaladp0042s0067.3.v1.1"/>
    <property type="gene ID" value="Kaladp0042s0067.v1.1"/>
</dbReference>
<keyword evidence="3" id="KW-1185">Reference proteome</keyword>
<dbReference type="GO" id="GO:0042752">
    <property type="term" value="P:regulation of circadian rhythm"/>
    <property type="evidence" value="ECO:0007669"/>
    <property type="project" value="InterPro"/>
</dbReference>
<feature type="region of interest" description="Disordered" evidence="1">
    <location>
        <begin position="84"/>
        <end position="107"/>
    </location>
</feature>
<proteinExistence type="predicted"/>
<dbReference type="EnsemblPlants" id="Kaladp0042s0067.1.v1.1">
    <property type="protein sequence ID" value="Kaladp0042s0067.1.v1.1"/>
    <property type="gene ID" value="Kaladp0042s0067.v1.1"/>
</dbReference>